<feature type="region of interest" description="Disordered" evidence="5">
    <location>
        <begin position="33"/>
        <end position="85"/>
    </location>
</feature>
<dbReference type="GeneID" id="66064098"/>
<keyword evidence="1" id="KW-0805">Transcription regulation</keyword>
<keyword evidence="3" id="KW-0804">Transcription</keyword>
<evidence type="ECO:0000313" key="7">
    <source>
        <dbReference type="EMBL" id="QUC19079.1"/>
    </source>
</evidence>
<dbReference type="GO" id="GO:0000981">
    <property type="term" value="F:DNA-binding transcription factor activity, RNA polymerase II-specific"/>
    <property type="evidence" value="ECO:0007669"/>
    <property type="project" value="TreeGrafter"/>
</dbReference>
<evidence type="ECO:0000256" key="5">
    <source>
        <dbReference type="SAM" id="MobiDB-lite"/>
    </source>
</evidence>
<dbReference type="InterPro" id="IPR007219">
    <property type="entry name" value="XnlR_reg_dom"/>
</dbReference>
<dbReference type="AlphaFoldDB" id="A0A8E5HQ67"/>
<feature type="domain" description="Xylanolytic transcriptional activator regulatory" evidence="6">
    <location>
        <begin position="270"/>
        <end position="345"/>
    </location>
</feature>
<evidence type="ECO:0000313" key="8">
    <source>
        <dbReference type="Proteomes" id="UP000027002"/>
    </source>
</evidence>
<accession>A0A8E5HQ67</accession>
<evidence type="ECO:0000256" key="1">
    <source>
        <dbReference type="ARBA" id="ARBA00023015"/>
    </source>
</evidence>
<dbReference type="Proteomes" id="UP000027002">
    <property type="component" value="Chromosome 2"/>
</dbReference>
<dbReference type="CDD" id="cd12148">
    <property type="entry name" value="fungal_TF_MHR"/>
    <property type="match status" value="1"/>
</dbReference>
<protein>
    <recommendedName>
        <fullName evidence="6">Xylanolytic transcriptional activator regulatory domain-containing protein</fullName>
    </recommendedName>
</protein>
<dbReference type="RefSeq" id="XP_042996752.1">
    <property type="nucleotide sequence ID" value="XM_043140818.1"/>
</dbReference>
<evidence type="ECO:0000256" key="2">
    <source>
        <dbReference type="ARBA" id="ARBA00023125"/>
    </source>
</evidence>
<evidence type="ECO:0000256" key="4">
    <source>
        <dbReference type="ARBA" id="ARBA00023242"/>
    </source>
</evidence>
<keyword evidence="4" id="KW-0539">Nucleus</keyword>
<dbReference type="GO" id="GO:0000435">
    <property type="term" value="P:positive regulation of transcription from RNA polymerase II promoter by galactose"/>
    <property type="evidence" value="ECO:0007669"/>
    <property type="project" value="TreeGrafter"/>
</dbReference>
<organism evidence="7 8">
    <name type="scientific">Ustilaginoidea virens</name>
    <name type="common">Rice false smut fungus</name>
    <name type="synonym">Villosiclava virens</name>
    <dbReference type="NCBI Taxonomy" id="1159556"/>
    <lineage>
        <taxon>Eukaryota</taxon>
        <taxon>Fungi</taxon>
        <taxon>Dikarya</taxon>
        <taxon>Ascomycota</taxon>
        <taxon>Pezizomycotina</taxon>
        <taxon>Sordariomycetes</taxon>
        <taxon>Hypocreomycetidae</taxon>
        <taxon>Hypocreales</taxon>
        <taxon>Clavicipitaceae</taxon>
        <taxon>Ustilaginoidea</taxon>
    </lineage>
</organism>
<proteinExistence type="predicted"/>
<dbReference type="Pfam" id="PF04082">
    <property type="entry name" value="Fungal_trans"/>
    <property type="match status" value="1"/>
</dbReference>
<dbReference type="PANTHER" id="PTHR47424">
    <property type="entry name" value="REGULATORY PROTEIN GAL4"/>
    <property type="match status" value="1"/>
</dbReference>
<name>A0A8E5HQ67_USTVR</name>
<feature type="compositionally biased region" description="Polar residues" evidence="5">
    <location>
        <begin position="52"/>
        <end position="71"/>
    </location>
</feature>
<dbReference type="KEGG" id="uvi:66064098"/>
<dbReference type="GO" id="GO:0006351">
    <property type="term" value="P:DNA-templated transcription"/>
    <property type="evidence" value="ECO:0007669"/>
    <property type="project" value="InterPro"/>
</dbReference>
<evidence type="ECO:0000256" key="3">
    <source>
        <dbReference type="ARBA" id="ARBA00023163"/>
    </source>
</evidence>
<dbReference type="SMART" id="SM00906">
    <property type="entry name" value="Fungal_trans"/>
    <property type="match status" value="1"/>
</dbReference>
<keyword evidence="8" id="KW-1185">Reference proteome</keyword>
<dbReference type="GO" id="GO:0000978">
    <property type="term" value="F:RNA polymerase II cis-regulatory region sequence-specific DNA binding"/>
    <property type="evidence" value="ECO:0007669"/>
    <property type="project" value="TreeGrafter"/>
</dbReference>
<dbReference type="PANTHER" id="PTHR47424:SF3">
    <property type="entry name" value="REGULATORY PROTEIN GAL4"/>
    <property type="match status" value="1"/>
</dbReference>
<feature type="region of interest" description="Disordered" evidence="5">
    <location>
        <begin position="332"/>
        <end position="352"/>
    </location>
</feature>
<dbReference type="GO" id="GO:0008270">
    <property type="term" value="F:zinc ion binding"/>
    <property type="evidence" value="ECO:0007669"/>
    <property type="project" value="InterPro"/>
</dbReference>
<dbReference type="InterPro" id="IPR051127">
    <property type="entry name" value="Fungal_SecMet_Regulators"/>
</dbReference>
<gene>
    <name evidence="7" type="ORF">UV8b_03320</name>
</gene>
<evidence type="ECO:0000259" key="6">
    <source>
        <dbReference type="SMART" id="SM00906"/>
    </source>
</evidence>
<dbReference type="GO" id="GO:0005634">
    <property type="term" value="C:nucleus"/>
    <property type="evidence" value="ECO:0007669"/>
    <property type="project" value="TreeGrafter"/>
</dbReference>
<keyword evidence="2" id="KW-0238">DNA-binding</keyword>
<dbReference type="OrthoDB" id="424974at2759"/>
<sequence length="630" mass="71508">MHATRAASEKLNAMEVVLLAGLASKRRRLELAPLPRASATPPSQPRIASIETPLTPSTEKTVPISVPNSGSEPEVERDQDQDQDPEQNRAFYTAHGRFAGQVAAAIDIRAGFAPAATCNLVPFVNAPLFGDVDLHTPYRVLNFATELPPRLYADKLVGIYWQYVDPMEPILDRVRFFRDYDAYYAKPGAPLGTDRDICLSIFNIVFALAVQRQEFLAMEKRDDEANRYFQHAWALLRPEVVLWQPGSLELVQCLMLMNRYLHCTNNQQQTWMTAGLAIRIAQSICCHLPESTSSNTETLQDQQLRHKVWRSCVALDRCVSWSLGRTSAPPLNPIPGRAGLTSATEYNDQKSRHSQEVSRELELFEIGSQIQIAQTQTRNAVAAKLGLPRLYQQDEYHAVAVQLDTSLNTWESNLPTDWQLQNLHMVGDRAIRAERYLLHLRLLHNRIFLCRPLLARYYSMRTQSPTSPTRQTPCGLSDRLLKECAVLCVEASQKVASLVQETLEPNEPFGLLPWWCRVYYLHIAGVNFLAAMFSPDLYTESVSQSWQSVLASLRSHQHLSIYVQHCMRTFETLSARILQTRNPKADEGGNVSTEEDACNFFMEELVPPDVTFDFDNFLFGTEDFIDLQRY</sequence>
<reference evidence="7" key="1">
    <citation type="submission" date="2020-03" db="EMBL/GenBank/DDBJ databases">
        <title>A mixture of massive structural variations and highly conserved coding sequences in Ustilaginoidea virens genome.</title>
        <authorList>
            <person name="Zhang K."/>
            <person name="Zhao Z."/>
            <person name="Zhang Z."/>
            <person name="Li Y."/>
            <person name="Hsiang T."/>
            <person name="Sun W."/>
        </authorList>
    </citation>
    <scope>NUCLEOTIDE SEQUENCE</scope>
    <source>
        <strain evidence="7">UV-8b</strain>
    </source>
</reference>
<dbReference type="EMBL" id="CP072754">
    <property type="protein sequence ID" value="QUC19079.1"/>
    <property type="molecule type" value="Genomic_DNA"/>
</dbReference>